<dbReference type="EMBL" id="CP044456">
    <property type="protein sequence ID" value="QIC71789.1"/>
    <property type="molecule type" value="Genomic_DNA"/>
</dbReference>
<evidence type="ECO:0000313" key="1">
    <source>
        <dbReference type="EMBL" id="QIC71789.1"/>
    </source>
</evidence>
<name>A0A6C0Y6Q3_9GAMM</name>
<organism evidence="1 2">
    <name type="scientific">Acinetobacter indicus</name>
    <dbReference type="NCBI Taxonomy" id="756892"/>
    <lineage>
        <taxon>Bacteria</taxon>
        <taxon>Pseudomonadati</taxon>
        <taxon>Pseudomonadota</taxon>
        <taxon>Gammaproteobacteria</taxon>
        <taxon>Moraxellales</taxon>
        <taxon>Moraxellaceae</taxon>
        <taxon>Acinetobacter</taxon>
    </lineage>
</organism>
<accession>A0A6C0Y6Q3</accession>
<reference evidence="1 2" key="1">
    <citation type="submission" date="2019-09" db="EMBL/GenBank/DDBJ databases">
        <title>Non-baumannii Acinetobacter spp. carrying blaNDM-1 isolated in China.</title>
        <authorList>
            <person name="Cui C."/>
            <person name="Chen C."/>
            <person name="Sun J."/>
            <person name="Liu Y."/>
        </authorList>
    </citation>
    <scope>NUCLEOTIDE SEQUENCE [LARGE SCALE GENOMIC DNA]</scope>
    <source>
        <strain evidence="1 2">B18</strain>
        <plasmid evidence="2">pb18-1</plasmid>
    </source>
</reference>
<proteinExistence type="predicted"/>
<dbReference type="Proteomes" id="UP000503440">
    <property type="component" value="Plasmid pB18-1"/>
</dbReference>
<geneLocation type="plasmid" evidence="2">
    <name>pb18-1</name>
</geneLocation>
<dbReference type="RefSeq" id="WP_174660643.1">
    <property type="nucleotide sequence ID" value="NZ_CP044456.1"/>
</dbReference>
<sequence>MLQTHERDIQAGSSPALQANLLDLLGTNVPSISVRLDKVALNKFLRDKSGFHSYENDEALFKDVANYINYHLQKEYSFYFLTVSAGNKNSITIKNAFQLLNEKQMAANETDETDNKSLYKKLHAEISSVLNRIITEVSKNTSLLKEFVNKTTTSKSWDSFVEARQLGAVHDNIADALVELNNDLKMYFLDSEFLSVDRYNTNIPAIYLYDCQCRVICMFSLQTGKRTIESVVKACAAISCDGEAHGQLFYSQNAQIRAIDGMPTPSEVTEQYVRVAYKNEIAEWVSQVRAALNEIDATQNFLMIELQEIVVNRFYNGFVVGHFLSNERAYNASKMAVAPPKISYK</sequence>
<evidence type="ECO:0000313" key="2">
    <source>
        <dbReference type="Proteomes" id="UP000503440"/>
    </source>
</evidence>
<gene>
    <name evidence="1" type="ORF">FSC09_15465</name>
</gene>
<dbReference type="AlphaFoldDB" id="A0A6C0Y6Q3"/>
<keyword evidence="1" id="KW-0614">Plasmid</keyword>
<protein>
    <submittedName>
        <fullName evidence="1">Uncharacterized protein</fullName>
    </submittedName>
</protein>